<dbReference type="Proteomes" id="UP001589692">
    <property type="component" value="Unassembled WGS sequence"/>
</dbReference>
<name>A0ABV6AFV2_9HYPH</name>
<sequence length="422" mass="46242">MQIAIVADVHLHDLHGGYGTVEGKAGGLSLRTLADTMASTRVFNESHAAFLAILDDIVRRGIRDVILLGDYSDDGQLGAVGALRTILDTWRERHGLRFFATFGNHDCFGPEPRHHSKWLTDASGRAARLVTSDEAGGEAGGEKYPSVVVSPGMRGMSTAEAMTAMADCGLRPPADALHWETPFGNSDRPPRNAYRGGDPSSPDASYLVEPLPDLWLLMLDANVFQREGSSWSLRADGAWDHVLAERPYLLDWITEVSCRRRPFRHQLCRLPACSSAAPHRDEACRKTGRRKSPNAWTFRWSGCSARTRDWLQPCGDGRALRPCYFGRWSKTTIFCAPEADAWGDGMPKNRIGFYGDLERAFAAGGRPVADAAHEQFLALFFALTGPFPEEAASAGDRRPMSGRGGGCNLTLPSFHGRAFRPA</sequence>
<dbReference type="EMBL" id="JBHMAA010000007">
    <property type="protein sequence ID" value="MFB9948220.1"/>
    <property type="molecule type" value="Genomic_DNA"/>
</dbReference>
<proteinExistence type="predicted"/>
<organism evidence="3 4">
    <name type="scientific">Rhizobium puerariae</name>
    <dbReference type="NCBI Taxonomy" id="1585791"/>
    <lineage>
        <taxon>Bacteria</taxon>
        <taxon>Pseudomonadati</taxon>
        <taxon>Pseudomonadota</taxon>
        <taxon>Alphaproteobacteria</taxon>
        <taxon>Hyphomicrobiales</taxon>
        <taxon>Rhizobiaceae</taxon>
        <taxon>Rhizobium/Agrobacterium group</taxon>
        <taxon>Rhizobium</taxon>
    </lineage>
</organism>
<comment type="caution">
    <text evidence="3">The sequence shown here is derived from an EMBL/GenBank/DDBJ whole genome shotgun (WGS) entry which is preliminary data.</text>
</comment>
<keyword evidence="4" id="KW-1185">Reference proteome</keyword>
<dbReference type="InterPro" id="IPR029052">
    <property type="entry name" value="Metallo-depent_PP-like"/>
</dbReference>
<dbReference type="RefSeq" id="WP_377257254.1">
    <property type="nucleotide sequence ID" value="NZ_JBHMAA010000007.1"/>
</dbReference>
<feature type="region of interest" description="Disordered" evidence="1">
    <location>
        <begin position="179"/>
        <end position="201"/>
    </location>
</feature>
<evidence type="ECO:0000259" key="2">
    <source>
        <dbReference type="Pfam" id="PF00149"/>
    </source>
</evidence>
<evidence type="ECO:0000313" key="4">
    <source>
        <dbReference type="Proteomes" id="UP001589692"/>
    </source>
</evidence>
<dbReference type="SUPFAM" id="SSF56300">
    <property type="entry name" value="Metallo-dependent phosphatases"/>
    <property type="match status" value="1"/>
</dbReference>
<dbReference type="Pfam" id="PF00149">
    <property type="entry name" value="Metallophos"/>
    <property type="match status" value="1"/>
</dbReference>
<evidence type="ECO:0000313" key="3">
    <source>
        <dbReference type="EMBL" id="MFB9948220.1"/>
    </source>
</evidence>
<protein>
    <submittedName>
        <fullName evidence="3">Metallophosphoesterase</fullName>
    </submittedName>
</protein>
<feature type="domain" description="Calcineurin-like phosphoesterase" evidence="2">
    <location>
        <begin position="1"/>
        <end position="112"/>
    </location>
</feature>
<dbReference type="Gene3D" id="3.60.21.10">
    <property type="match status" value="2"/>
</dbReference>
<reference evidence="3 4" key="1">
    <citation type="submission" date="2024-09" db="EMBL/GenBank/DDBJ databases">
        <authorList>
            <person name="Sun Q."/>
            <person name="Mori K."/>
        </authorList>
    </citation>
    <scope>NUCLEOTIDE SEQUENCE [LARGE SCALE GENOMIC DNA]</scope>
    <source>
        <strain evidence="3 4">TBRC 4938</strain>
    </source>
</reference>
<evidence type="ECO:0000256" key="1">
    <source>
        <dbReference type="SAM" id="MobiDB-lite"/>
    </source>
</evidence>
<accession>A0ABV6AFV2</accession>
<gene>
    <name evidence="3" type="ORF">ACFFP0_05135</name>
</gene>
<dbReference type="InterPro" id="IPR004843">
    <property type="entry name" value="Calcineurin-like_PHP"/>
</dbReference>